<dbReference type="AlphaFoldDB" id="A0A0J6EGH3"/>
<dbReference type="EMBL" id="LECW02000012">
    <property type="protein sequence ID" value="KRT94207.1"/>
    <property type="molecule type" value="Genomic_DNA"/>
</dbReference>
<protein>
    <recommendedName>
        <fullName evidence="6">DUF4064 domain-containing protein</fullName>
    </recommendedName>
</protein>
<evidence type="ECO:0000313" key="5">
    <source>
        <dbReference type="Proteomes" id="UP001341297"/>
    </source>
</evidence>
<feature type="transmembrane region" description="Helical" evidence="1">
    <location>
        <begin position="39"/>
        <end position="58"/>
    </location>
</feature>
<gene>
    <name evidence="2" type="ORF">AB447_202650</name>
    <name evidence="3" type="ORF">P8828_16060</name>
</gene>
<accession>A0A0J6EGH3</accession>
<reference evidence="2" key="2">
    <citation type="submission" date="2015-10" db="EMBL/GenBank/DDBJ databases">
        <authorList>
            <person name="Gilbert D.G."/>
        </authorList>
    </citation>
    <scope>NUCLEOTIDE SEQUENCE</scope>
    <source>
        <strain evidence="2">GO-13</strain>
    </source>
</reference>
<dbReference type="Proteomes" id="UP000036168">
    <property type="component" value="Unassembled WGS sequence"/>
</dbReference>
<keyword evidence="1" id="KW-1133">Transmembrane helix</keyword>
<organism evidence="2 4">
    <name type="scientific">Bacillus glycinifermentans</name>
    <dbReference type="NCBI Taxonomy" id="1664069"/>
    <lineage>
        <taxon>Bacteria</taxon>
        <taxon>Bacillati</taxon>
        <taxon>Bacillota</taxon>
        <taxon>Bacilli</taxon>
        <taxon>Bacillales</taxon>
        <taxon>Bacillaceae</taxon>
        <taxon>Bacillus</taxon>
    </lineage>
</organism>
<dbReference type="Proteomes" id="UP001341297">
    <property type="component" value="Unassembled WGS sequence"/>
</dbReference>
<dbReference type="EMBL" id="JARRTL010000016">
    <property type="protein sequence ID" value="MEC0486307.1"/>
    <property type="molecule type" value="Genomic_DNA"/>
</dbReference>
<name>A0A0J6EGH3_9BACI</name>
<evidence type="ECO:0000313" key="4">
    <source>
        <dbReference type="Proteomes" id="UP000036168"/>
    </source>
</evidence>
<evidence type="ECO:0008006" key="6">
    <source>
        <dbReference type="Google" id="ProtNLM"/>
    </source>
</evidence>
<dbReference type="PATRIC" id="fig|1664069.3.peg.3914"/>
<evidence type="ECO:0000256" key="1">
    <source>
        <dbReference type="SAM" id="Phobius"/>
    </source>
</evidence>
<evidence type="ECO:0000313" key="3">
    <source>
        <dbReference type="EMBL" id="MEC0486307.1"/>
    </source>
</evidence>
<accession>A0A0J6EKE6</accession>
<sequence length="151" mass="16942">MKNPRFYKLLSVWAALGLSICWFFILVTVNGLFLLESMLYLLAVIFTFGIVLLLFPSFTEDYDQSMMDFFHTGFGIAGSMLAIVIILFASIMITIKQDGPRLKWLLVVGALLQLIVFDLFSVLTAAFYVLAAFLPNRGKEPLEETAAKSVQ</sequence>
<dbReference type="STRING" id="1664069.BGLY_3758"/>
<keyword evidence="1" id="KW-0472">Membrane</keyword>
<evidence type="ECO:0000313" key="2">
    <source>
        <dbReference type="EMBL" id="KRT94207.1"/>
    </source>
</evidence>
<dbReference type="OrthoDB" id="9927157at2"/>
<dbReference type="RefSeq" id="WP_048353772.1">
    <property type="nucleotide sequence ID" value="NZ_CP023481.1"/>
</dbReference>
<feature type="transmembrane region" description="Helical" evidence="1">
    <location>
        <begin position="105"/>
        <end position="134"/>
    </location>
</feature>
<reference evidence="2 4" key="1">
    <citation type="journal article" date="2015" name="Int. J. Syst. Evol. Microbiol.">
        <title>Bacillus glycinifermentans sp. nov., isolated from fermented soybean paste.</title>
        <authorList>
            <person name="Kim S.J."/>
            <person name="Dunlap C.A."/>
            <person name="Kwon S.W."/>
            <person name="Rooney A.P."/>
        </authorList>
    </citation>
    <scope>NUCLEOTIDE SEQUENCE [LARGE SCALE GENOMIC DNA]</scope>
    <source>
        <strain evidence="2 4">GO-13</strain>
    </source>
</reference>
<reference evidence="3 5" key="3">
    <citation type="submission" date="2023-03" db="EMBL/GenBank/DDBJ databases">
        <title>Agriculturally important microbes genome sequencing.</title>
        <authorList>
            <person name="Dunlap C."/>
        </authorList>
    </citation>
    <scope>NUCLEOTIDE SEQUENCE [LARGE SCALE GENOMIC DNA]</scope>
    <source>
        <strain evidence="3 5">CBP-3203</strain>
    </source>
</reference>
<keyword evidence="1" id="KW-0812">Transmembrane</keyword>
<feature type="transmembrane region" description="Helical" evidence="1">
    <location>
        <begin position="70"/>
        <end position="93"/>
    </location>
</feature>
<feature type="transmembrane region" description="Helical" evidence="1">
    <location>
        <begin position="6"/>
        <end position="27"/>
    </location>
</feature>
<proteinExistence type="predicted"/>
<keyword evidence="5" id="KW-1185">Reference proteome</keyword>
<comment type="caution">
    <text evidence="2">The sequence shown here is derived from an EMBL/GenBank/DDBJ whole genome shotgun (WGS) entry which is preliminary data.</text>
</comment>